<dbReference type="Gene3D" id="1.10.150.130">
    <property type="match status" value="1"/>
</dbReference>
<dbReference type="InterPro" id="IPR050090">
    <property type="entry name" value="Tyrosine_recombinase_XerCD"/>
</dbReference>
<dbReference type="GO" id="GO:0003677">
    <property type="term" value="F:DNA binding"/>
    <property type="evidence" value="ECO:0007669"/>
    <property type="project" value="UniProtKB-UniRule"/>
</dbReference>
<dbReference type="InterPro" id="IPR002104">
    <property type="entry name" value="Integrase_catalytic"/>
</dbReference>
<evidence type="ECO:0000256" key="1">
    <source>
        <dbReference type="ARBA" id="ARBA00008857"/>
    </source>
</evidence>
<dbReference type="AlphaFoldDB" id="A0A942UQY9"/>
<organism evidence="8 9">
    <name type="scientific">Lederbergia citrea</name>
    <dbReference type="NCBI Taxonomy" id="2833581"/>
    <lineage>
        <taxon>Bacteria</taxon>
        <taxon>Bacillati</taxon>
        <taxon>Bacillota</taxon>
        <taxon>Bacilli</taxon>
        <taxon>Bacillales</taxon>
        <taxon>Bacillaceae</taxon>
        <taxon>Lederbergia</taxon>
    </lineage>
</organism>
<feature type="domain" description="Tyr recombinase" evidence="6">
    <location>
        <begin position="182"/>
        <end position="387"/>
    </location>
</feature>
<name>A0A942UQY9_9BACI</name>
<dbReference type="InterPro" id="IPR044068">
    <property type="entry name" value="CB"/>
</dbReference>
<dbReference type="PROSITE" id="PS51898">
    <property type="entry name" value="TYR_RECOMBINASE"/>
    <property type="match status" value="1"/>
</dbReference>
<protein>
    <submittedName>
        <fullName evidence="8">Site-specific integrase</fullName>
    </submittedName>
</protein>
<dbReference type="EMBL" id="JAGYPN010000001">
    <property type="protein sequence ID" value="MBS4221379.1"/>
    <property type="molecule type" value="Genomic_DNA"/>
</dbReference>
<dbReference type="PANTHER" id="PTHR30349:SF64">
    <property type="entry name" value="PROPHAGE INTEGRASE INTD-RELATED"/>
    <property type="match status" value="1"/>
</dbReference>
<keyword evidence="2" id="KW-0229">DNA integration</keyword>
<evidence type="ECO:0000313" key="8">
    <source>
        <dbReference type="EMBL" id="MBS4221379.1"/>
    </source>
</evidence>
<dbReference type="Proteomes" id="UP000676456">
    <property type="component" value="Unassembled WGS sequence"/>
</dbReference>
<evidence type="ECO:0000259" key="6">
    <source>
        <dbReference type="PROSITE" id="PS51898"/>
    </source>
</evidence>
<evidence type="ECO:0000256" key="5">
    <source>
        <dbReference type="PROSITE-ProRule" id="PRU01248"/>
    </source>
</evidence>
<sequence>MASFQKRGENSWLLVVEAGYNAKGRRIRRTRTIRIEDKALLKTKKKLNDYLELELAKFQMEVEAGEYIAPEKLLIKDFVKDWENKYAIKALGEQTLETYLGHIKNHILPHFGHMRVDQLKPIHLVNWLPDIKRLDGKDEPLSEGTIQYIYRVFNNIFERAEDWQIIKENPVAAVEEPKSEPKEADVYDQEEVELLLEAVQSRSFHWRIFVSLALATGLRRRELLGLEWSNVDLEKGVITINQTITRGKSGKPIIKKPKTKKTIRIISLPDSIVEELGAFQLHWKKEKMKMRDQWIEEKHEWLFCNEDGTHFYPTTPTTWWRRFINSSGIRFIRLHELRHTSATLLINQGVHAKIISKRLGHSGIRITMDTYGHALQSADEGAAEKLDAIFNRKEA</sequence>
<dbReference type="InterPro" id="IPR004107">
    <property type="entry name" value="Integrase_SAM-like_N"/>
</dbReference>
<dbReference type="InterPro" id="IPR011010">
    <property type="entry name" value="DNA_brk_join_enz"/>
</dbReference>
<dbReference type="InterPro" id="IPR013762">
    <property type="entry name" value="Integrase-like_cat_sf"/>
</dbReference>
<dbReference type="PANTHER" id="PTHR30349">
    <property type="entry name" value="PHAGE INTEGRASE-RELATED"/>
    <property type="match status" value="1"/>
</dbReference>
<gene>
    <name evidence="8" type="ORF">KHA91_01240</name>
</gene>
<dbReference type="GO" id="GO:0015074">
    <property type="term" value="P:DNA integration"/>
    <property type="evidence" value="ECO:0007669"/>
    <property type="project" value="UniProtKB-KW"/>
</dbReference>
<dbReference type="InterPro" id="IPR010998">
    <property type="entry name" value="Integrase_recombinase_N"/>
</dbReference>
<dbReference type="CDD" id="cd01189">
    <property type="entry name" value="INT_ICEBs1_C_like"/>
    <property type="match status" value="1"/>
</dbReference>
<evidence type="ECO:0000256" key="4">
    <source>
        <dbReference type="ARBA" id="ARBA00023172"/>
    </source>
</evidence>
<feature type="domain" description="Core-binding (CB)" evidence="7">
    <location>
        <begin position="73"/>
        <end position="161"/>
    </location>
</feature>
<evidence type="ECO:0000313" key="9">
    <source>
        <dbReference type="Proteomes" id="UP000676456"/>
    </source>
</evidence>
<reference evidence="8 9" key="1">
    <citation type="submission" date="2021-05" db="EMBL/GenBank/DDBJ databases">
        <title>Novel Bacillus species.</title>
        <authorList>
            <person name="Liu G."/>
        </authorList>
    </citation>
    <scope>NUCLEOTIDE SEQUENCE [LARGE SCALE GENOMIC DNA]</scope>
    <source>
        <strain evidence="8 9">FJAT-49682</strain>
    </source>
</reference>
<dbReference type="Gene3D" id="1.10.443.10">
    <property type="entry name" value="Intergrase catalytic core"/>
    <property type="match status" value="1"/>
</dbReference>
<dbReference type="Pfam" id="PF00589">
    <property type="entry name" value="Phage_integrase"/>
    <property type="match status" value="1"/>
</dbReference>
<proteinExistence type="inferred from homology"/>
<comment type="caution">
    <text evidence="8">The sequence shown here is derived from an EMBL/GenBank/DDBJ whole genome shotgun (WGS) entry which is preliminary data.</text>
</comment>
<keyword evidence="9" id="KW-1185">Reference proteome</keyword>
<evidence type="ECO:0000259" key="7">
    <source>
        <dbReference type="PROSITE" id="PS51900"/>
    </source>
</evidence>
<dbReference type="GO" id="GO:0006310">
    <property type="term" value="P:DNA recombination"/>
    <property type="evidence" value="ECO:0007669"/>
    <property type="project" value="UniProtKB-KW"/>
</dbReference>
<dbReference type="PROSITE" id="PS51900">
    <property type="entry name" value="CB"/>
    <property type="match status" value="1"/>
</dbReference>
<comment type="similarity">
    <text evidence="1">Belongs to the 'phage' integrase family.</text>
</comment>
<accession>A0A942UQY9</accession>
<evidence type="ECO:0000256" key="3">
    <source>
        <dbReference type="ARBA" id="ARBA00023125"/>
    </source>
</evidence>
<dbReference type="SUPFAM" id="SSF56349">
    <property type="entry name" value="DNA breaking-rejoining enzymes"/>
    <property type="match status" value="1"/>
</dbReference>
<keyword evidence="4" id="KW-0233">DNA recombination</keyword>
<evidence type="ECO:0000256" key="2">
    <source>
        <dbReference type="ARBA" id="ARBA00022908"/>
    </source>
</evidence>
<keyword evidence="3 5" id="KW-0238">DNA-binding</keyword>
<dbReference type="Pfam" id="PF14659">
    <property type="entry name" value="Phage_int_SAM_3"/>
    <property type="match status" value="1"/>
</dbReference>